<dbReference type="InterPro" id="IPR023631">
    <property type="entry name" value="Amidase_dom"/>
</dbReference>
<dbReference type="HOGENOM" id="CLU_009600_14_1_1"/>
<feature type="domain" description="Amidase" evidence="3">
    <location>
        <begin position="60"/>
        <end position="456"/>
    </location>
</feature>
<dbReference type="Pfam" id="PF01425">
    <property type="entry name" value="Amidase"/>
    <property type="match status" value="1"/>
</dbReference>
<keyword evidence="5" id="KW-1185">Reference proteome</keyword>
<organism evidence="4 5">
    <name type="scientific">Heterobasidion irregulare (strain TC 32-1)</name>
    <dbReference type="NCBI Taxonomy" id="747525"/>
    <lineage>
        <taxon>Eukaryota</taxon>
        <taxon>Fungi</taxon>
        <taxon>Dikarya</taxon>
        <taxon>Basidiomycota</taxon>
        <taxon>Agaricomycotina</taxon>
        <taxon>Agaricomycetes</taxon>
        <taxon>Russulales</taxon>
        <taxon>Bondarzewiaceae</taxon>
        <taxon>Heterobasidion</taxon>
        <taxon>Heterobasidion annosum species complex</taxon>
    </lineage>
</organism>
<reference evidence="4 5" key="1">
    <citation type="journal article" date="2012" name="New Phytol.">
        <title>Insight into trade-off between wood decay and parasitism from the genome of a fungal forest pathogen.</title>
        <authorList>
            <person name="Olson A."/>
            <person name="Aerts A."/>
            <person name="Asiegbu F."/>
            <person name="Belbahri L."/>
            <person name="Bouzid O."/>
            <person name="Broberg A."/>
            <person name="Canback B."/>
            <person name="Coutinho P.M."/>
            <person name="Cullen D."/>
            <person name="Dalman K."/>
            <person name="Deflorio G."/>
            <person name="van Diepen L.T."/>
            <person name="Dunand C."/>
            <person name="Duplessis S."/>
            <person name="Durling M."/>
            <person name="Gonthier P."/>
            <person name="Grimwood J."/>
            <person name="Fossdal C.G."/>
            <person name="Hansson D."/>
            <person name="Henrissat B."/>
            <person name="Hietala A."/>
            <person name="Himmelstrand K."/>
            <person name="Hoffmeister D."/>
            <person name="Hogberg N."/>
            <person name="James T.Y."/>
            <person name="Karlsson M."/>
            <person name="Kohler A."/>
            <person name="Kues U."/>
            <person name="Lee Y.H."/>
            <person name="Lin Y.C."/>
            <person name="Lind M."/>
            <person name="Lindquist E."/>
            <person name="Lombard V."/>
            <person name="Lucas S."/>
            <person name="Lunden K."/>
            <person name="Morin E."/>
            <person name="Murat C."/>
            <person name="Park J."/>
            <person name="Raffaello T."/>
            <person name="Rouze P."/>
            <person name="Salamov A."/>
            <person name="Schmutz J."/>
            <person name="Solheim H."/>
            <person name="Stahlberg J."/>
            <person name="Velez H."/>
            <person name="de Vries R.P."/>
            <person name="Wiebenga A."/>
            <person name="Woodward S."/>
            <person name="Yakovlev I."/>
            <person name="Garbelotto M."/>
            <person name="Martin F."/>
            <person name="Grigoriev I.V."/>
            <person name="Stenlid J."/>
        </authorList>
    </citation>
    <scope>NUCLEOTIDE SEQUENCE [LARGE SCALE GENOMIC DNA]</scope>
    <source>
        <strain evidence="4 5">TC 32-1</strain>
    </source>
</reference>
<evidence type="ECO:0000256" key="2">
    <source>
        <dbReference type="SAM" id="SignalP"/>
    </source>
</evidence>
<feature type="transmembrane region" description="Helical" evidence="1">
    <location>
        <begin position="500"/>
        <end position="521"/>
    </location>
</feature>
<evidence type="ECO:0000259" key="3">
    <source>
        <dbReference type="Pfam" id="PF01425"/>
    </source>
</evidence>
<dbReference type="PANTHER" id="PTHR42678:SF34">
    <property type="entry name" value="OS04G0183300 PROTEIN"/>
    <property type="match status" value="1"/>
</dbReference>
<dbReference type="eggNOG" id="KOG1211">
    <property type="taxonomic scope" value="Eukaryota"/>
</dbReference>
<keyword evidence="1" id="KW-0472">Membrane</keyword>
<gene>
    <name evidence="4" type="ORF">HETIRDRAFT_459668</name>
</gene>
<name>W4K1H6_HETIT</name>
<keyword evidence="1" id="KW-1133">Transmembrane helix</keyword>
<proteinExistence type="predicted"/>
<dbReference type="Proteomes" id="UP000030671">
    <property type="component" value="Unassembled WGS sequence"/>
</dbReference>
<evidence type="ECO:0000256" key="1">
    <source>
        <dbReference type="SAM" id="Phobius"/>
    </source>
</evidence>
<dbReference type="GeneID" id="20677012"/>
<accession>W4K1H6</accession>
<feature type="signal peptide" evidence="2">
    <location>
        <begin position="1"/>
        <end position="18"/>
    </location>
</feature>
<dbReference type="InParanoid" id="W4K1H6"/>
<dbReference type="EMBL" id="KI925460">
    <property type="protein sequence ID" value="ETW79678.1"/>
    <property type="molecule type" value="Genomic_DNA"/>
</dbReference>
<dbReference type="AlphaFoldDB" id="W4K1H6"/>
<keyword evidence="1" id="KW-0812">Transmembrane</keyword>
<dbReference type="PANTHER" id="PTHR42678">
    <property type="entry name" value="AMIDASE"/>
    <property type="match status" value="1"/>
</dbReference>
<dbReference type="InterPro" id="IPR036928">
    <property type="entry name" value="AS_sf"/>
</dbReference>
<dbReference type="KEGG" id="hir:HETIRDRAFT_459668"/>
<dbReference type="RefSeq" id="XP_009548241.1">
    <property type="nucleotide sequence ID" value="XM_009549946.1"/>
</dbReference>
<evidence type="ECO:0000313" key="4">
    <source>
        <dbReference type="EMBL" id="ETW79678.1"/>
    </source>
</evidence>
<dbReference type="FunCoup" id="W4K1H6">
    <property type="interactions" value="185"/>
</dbReference>
<feature type="chain" id="PRO_5004844251" description="Amidase domain-containing protein" evidence="2">
    <location>
        <begin position="19"/>
        <end position="554"/>
    </location>
</feature>
<dbReference type="SUPFAM" id="SSF75304">
    <property type="entry name" value="Amidase signature (AS) enzymes"/>
    <property type="match status" value="1"/>
</dbReference>
<dbReference type="Gene3D" id="3.90.1300.10">
    <property type="entry name" value="Amidase signature (AS) domain"/>
    <property type="match status" value="1"/>
</dbReference>
<dbReference type="OrthoDB" id="566138at2759"/>
<evidence type="ECO:0000313" key="5">
    <source>
        <dbReference type="Proteomes" id="UP000030671"/>
    </source>
</evidence>
<sequence>MLLASLLAVVYQLLVAFGFSPTSFRSAEVVGGKLLPDLYEASIDELQDGLDKGLFTSVDLVVAYFARMEEVNLQGPALRAIIEVNPSALEQAASLDSERQVNGTRGPLHGIPILLKDNIATRASDGMNTTSGSFALLGSIPPRDATVAAKLRAAGAILLGKTNLSEWAHFRGIIAPGWSARGGQSTCPYFPKADPSGSSSGSAIGAAIGLAAVALGTETGGSIVLPCSRNNLVGIKPTVGLTSRAGVVPISLNQDTVGPMTRSVADAAAVMTIIAGRDPLDNFTFAQPEKVPDYMRALRHDALQGVRLGVPRLFMPDDENIVAVFNASLEVIRRLGATVVDPSEFPDAEELLTSNNETIVTHTDFKVDVKNYISGLLKVPTGVKDLADLIAFNSAHPDLELIPPFYTSQHEFLASVNTTVDAAYLAALAADHDLGRTRGIDGALRKFNLDAIILPTDGFSYTPAAIAGYPIVTVPLGFQPDTVKPTPATPVIELAPGLPFGLAFVGTAFSEFALLGYAFAFEQATHARLERRAFPAAVPRTQLIDVIEKRQMNG</sequence>
<keyword evidence="2" id="KW-0732">Signal</keyword>
<dbReference type="STRING" id="747525.W4K1H6"/>
<protein>
    <recommendedName>
        <fullName evidence="3">Amidase domain-containing protein</fullName>
    </recommendedName>
</protein>